<dbReference type="PROSITE" id="PS50056">
    <property type="entry name" value="TYR_PHOSPHATASE_2"/>
    <property type="match status" value="1"/>
</dbReference>
<dbReference type="InterPro" id="IPR000387">
    <property type="entry name" value="Tyr_Pase_dom"/>
</dbReference>
<evidence type="ECO:0000259" key="2">
    <source>
        <dbReference type="PROSITE" id="PS50056"/>
    </source>
</evidence>
<protein>
    <submittedName>
        <fullName evidence="3">Tyrosine-protein phosphatase</fullName>
    </submittedName>
</protein>
<feature type="compositionally biased region" description="Polar residues" evidence="1">
    <location>
        <begin position="91"/>
        <end position="112"/>
    </location>
</feature>
<proteinExistence type="predicted"/>
<evidence type="ECO:0000313" key="4">
    <source>
        <dbReference type="Proteomes" id="UP000237481"/>
    </source>
</evidence>
<dbReference type="PROSITE" id="PS00383">
    <property type="entry name" value="TYR_PHOSPHATASE_1"/>
    <property type="match status" value="1"/>
</dbReference>
<dbReference type="OrthoDB" id="9988524at2759"/>
<dbReference type="Pfam" id="PF13350">
    <property type="entry name" value="Y_phosphatase3"/>
    <property type="match status" value="2"/>
</dbReference>
<accession>A0A2S4KT42</accession>
<dbReference type="PANTHER" id="PTHR31126">
    <property type="entry name" value="TYROSINE-PROTEIN PHOSPHATASE"/>
    <property type="match status" value="1"/>
</dbReference>
<evidence type="ECO:0000313" key="3">
    <source>
        <dbReference type="EMBL" id="POR33339.1"/>
    </source>
</evidence>
<dbReference type="GO" id="GO:0004721">
    <property type="term" value="F:phosphoprotein phosphatase activity"/>
    <property type="evidence" value="ECO:0007669"/>
    <property type="project" value="InterPro"/>
</dbReference>
<dbReference type="EMBL" id="PKSG01000696">
    <property type="protein sequence ID" value="POR33339.1"/>
    <property type="molecule type" value="Genomic_DNA"/>
</dbReference>
<dbReference type="InterPro" id="IPR029021">
    <property type="entry name" value="Prot-tyrosine_phosphatase-like"/>
</dbReference>
<dbReference type="PANTHER" id="PTHR31126:SF1">
    <property type="entry name" value="TYROSINE SPECIFIC PROTEIN PHOSPHATASES DOMAIN-CONTAINING PROTEIN"/>
    <property type="match status" value="1"/>
</dbReference>
<feature type="domain" description="Tyrosine specific protein phosphatases" evidence="2">
    <location>
        <begin position="199"/>
        <end position="252"/>
    </location>
</feature>
<dbReference type="STRING" id="94208.A0A2S4KT42"/>
<sequence>MDQPVQLHRVPNFRDVGQTVNHFLGQKRIREGVMYRSARPGRSHCFLLSHVQTTELSLRPDEATPEDKRILRDELGINTILDLRTTTELLKQAQKHQAQPNGAVSSQPSTASAHPPRIGGIDYQEIKITGRPFERHLLSQLTWWSFIKVIVLFIFGYRVDAVRIIGKEVLLPRGLLGLAIDTLHHSGAEICAALSLYTGTQSTPVLVHCTQGKDRTGLVCALILMILDVPVPAIEHDYFLTDAALLAERDERLAEIHEIGLTDVWASTAEDMISGMEKHLAQEYGGLDAYLDGIGFGEADRAKLREVLLY</sequence>
<name>A0A2S4KT42_9HYPO</name>
<dbReference type="InterPro" id="IPR016130">
    <property type="entry name" value="Tyr_Pase_AS"/>
</dbReference>
<dbReference type="SUPFAM" id="SSF52799">
    <property type="entry name" value="(Phosphotyrosine protein) phosphatases II"/>
    <property type="match status" value="1"/>
</dbReference>
<dbReference type="AlphaFoldDB" id="A0A2S4KT42"/>
<comment type="caution">
    <text evidence="3">The sequence shown here is derived from an EMBL/GenBank/DDBJ whole genome shotgun (WGS) entry which is preliminary data.</text>
</comment>
<dbReference type="Gene3D" id="3.90.190.10">
    <property type="entry name" value="Protein tyrosine phosphatase superfamily"/>
    <property type="match status" value="1"/>
</dbReference>
<feature type="region of interest" description="Disordered" evidence="1">
    <location>
        <begin position="91"/>
        <end position="117"/>
    </location>
</feature>
<dbReference type="Proteomes" id="UP000237481">
    <property type="component" value="Unassembled WGS sequence"/>
</dbReference>
<organism evidence="3 4">
    <name type="scientific">Tolypocladium paradoxum</name>
    <dbReference type="NCBI Taxonomy" id="94208"/>
    <lineage>
        <taxon>Eukaryota</taxon>
        <taxon>Fungi</taxon>
        <taxon>Dikarya</taxon>
        <taxon>Ascomycota</taxon>
        <taxon>Pezizomycotina</taxon>
        <taxon>Sordariomycetes</taxon>
        <taxon>Hypocreomycetidae</taxon>
        <taxon>Hypocreales</taxon>
        <taxon>Ophiocordycipitaceae</taxon>
        <taxon>Tolypocladium</taxon>
    </lineage>
</organism>
<evidence type="ECO:0000256" key="1">
    <source>
        <dbReference type="SAM" id="MobiDB-lite"/>
    </source>
</evidence>
<reference evidence="3 4" key="1">
    <citation type="submission" date="2018-01" db="EMBL/GenBank/DDBJ databases">
        <title>Harnessing the power of phylogenomics to disentangle the directionality and signatures of interkingdom host jumping in the parasitic fungal genus Tolypocladium.</title>
        <authorList>
            <person name="Quandt C.A."/>
            <person name="Patterson W."/>
            <person name="Spatafora J.W."/>
        </authorList>
    </citation>
    <scope>NUCLEOTIDE SEQUENCE [LARGE SCALE GENOMIC DNA]</scope>
    <source>
        <strain evidence="3 4">NRBC 100945</strain>
    </source>
</reference>
<gene>
    <name evidence="3" type="ORF">TPAR_06441</name>
</gene>
<dbReference type="InterPro" id="IPR026893">
    <property type="entry name" value="Tyr/Ser_Pase_IphP-type"/>
</dbReference>
<keyword evidence="4" id="KW-1185">Reference proteome</keyword>